<organism evidence="3">
    <name type="scientific">Mesocestoides corti</name>
    <name type="common">Flatworm</name>
    <dbReference type="NCBI Taxonomy" id="53468"/>
    <lineage>
        <taxon>Eukaryota</taxon>
        <taxon>Metazoa</taxon>
        <taxon>Spiralia</taxon>
        <taxon>Lophotrochozoa</taxon>
        <taxon>Platyhelminthes</taxon>
        <taxon>Cestoda</taxon>
        <taxon>Eucestoda</taxon>
        <taxon>Cyclophyllidea</taxon>
        <taxon>Mesocestoididae</taxon>
        <taxon>Mesocestoides</taxon>
    </lineage>
</organism>
<proteinExistence type="predicted"/>
<sequence length="359" mass="41650">MPSDCSIIRSQNSKSIAYDDIDECKSIQSLLSGISISYHCSSRSSSPSSEPLSCLYQSALFNKLILDSNRSEGPAIRQRNLRKVSRFKEKAKAKNSNLVYSLMDEHIGNHAQEKATNDIRQTLPRNYLEVSRLQKNSLMVTSQGNQSSVSISGSISSSTLKSKEEKSLDHTSSQVRNKHTPWEQWIFKKASERFRASLKSVQQQSFEDAKKQREQEEISEKMQKGKLKFKEWIERKNLEAAQRKKMAEIALIEKNAEETRKKALQIKSEERYQEWLNKKRKTDQTRRQKRETELSRRELAARQKELQANTCFKNWLRNRKGLNKRIPQSYCISNGTFETYFDRTSAPSPGFFNKTNWVS</sequence>
<feature type="region of interest" description="Disordered" evidence="1">
    <location>
        <begin position="141"/>
        <end position="175"/>
    </location>
</feature>
<accession>A0A5K3F130</accession>
<dbReference type="PANTHER" id="PTHR23247">
    <property type="entry name" value="NY-REN-41 ANTIGEN L15 -RELATED"/>
    <property type="match status" value="1"/>
</dbReference>
<name>A0A5K3F130_MESCO</name>
<reference evidence="3" key="1">
    <citation type="submission" date="2019-11" db="UniProtKB">
        <authorList>
            <consortium name="WormBaseParasite"/>
        </authorList>
    </citation>
    <scope>IDENTIFICATION</scope>
</reference>
<evidence type="ECO:0000256" key="1">
    <source>
        <dbReference type="SAM" id="MobiDB-lite"/>
    </source>
</evidence>
<dbReference type="InterPro" id="IPR025259">
    <property type="entry name" value="CCDC34/181"/>
</dbReference>
<evidence type="ECO:0000313" key="3">
    <source>
        <dbReference type="WBParaSite" id="MCU_004128-RE"/>
    </source>
</evidence>
<dbReference type="AlphaFoldDB" id="A0A5K3F130"/>
<dbReference type="WBParaSite" id="MCU_004128-RE">
    <property type="protein sequence ID" value="MCU_004128-RE"/>
    <property type="gene ID" value="MCU_004128"/>
</dbReference>
<dbReference type="PANTHER" id="PTHR23247:SF2">
    <property type="entry name" value="COILED-COIL DOMAIN-CONTAINING PROTEIN 34"/>
    <property type="match status" value="1"/>
</dbReference>
<evidence type="ECO:0000259" key="2">
    <source>
        <dbReference type="Pfam" id="PF13904"/>
    </source>
</evidence>
<protein>
    <submittedName>
        <fullName evidence="3">CCDC34 domain-containing protein</fullName>
    </submittedName>
</protein>
<feature type="compositionally biased region" description="Low complexity" evidence="1">
    <location>
        <begin position="141"/>
        <end position="160"/>
    </location>
</feature>
<feature type="region of interest" description="Disordered" evidence="1">
    <location>
        <begin position="277"/>
        <end position="296"/>
    </location>
</feature>
<feature type="domain" description="Coiled-coil" evidence="2">
    <location>
        <begin position="179"/>
        <end position="357"/>
    </location>
</feature>
<dbReference type="InterPro" id="IPR045323">
    <property type="entry name" value="CCDC34"/>
</dbReference>
<dbReference type="Pfam" id="PF13904">
    <property type="entry name" value="CCDC34"/>
    <property type="match status" value="1"/>
</dbReference>